<dbReference type="SMART" id="SM00926">
    <property type="entry name" value="Molybdop_Fe4S4"/>
    <property type="match status" value="1"/>
</dbReference>
<dbReference type="EMBL" id="APJX01000001">
    <property type="protein sequence ID" value="EMS81287.1"/>
    <property type="molecule type" value="Genomic_DNA"/>
</dbReference>
<dbReference type="InterPro" id="IPR037949">
    <property type="entry name" value="MopB_CT_Acetylene-hydratase"/>
</dbReference>
<dbReference type="SUPFAM" id="SSF50692">
    <property type="entry name" value="ADC-like"/>
    <property type="match status" value="1"/>
</dbReference>
<dbReference type="PROSITE" id="PS00932">
    <property type="entry name" value="MOLYBDOPTERIN_PROK_3"/>
    <property type="match status" value="1"/>
</dbReference>
<keyword evidence="3" id="KW-0500">Molybdenum</keyword>
<comment type="cofactor">
    <cofactor evidence="1">
        <name>Mo-bis(molybdopterin guanine dinucleotide)</name>
        <dbReference type="ChEBI" id="CHEBI:60539"/>
    </cofactor>
</comment>
<keyword evidence="7" id="KW-0411">Iron-sulfur</keyword>
<keyword evidence="6" id="KW-0408">Iron</keyword>
<sequence>MTSSETQIFKTTTWSPGPGCHGGCGVLAHVKNGKLVKIEGDPDHPMNQGRLCARALAMTQYIDHPDRLRSPMRRTGNRGEGKWEPITWDAAFDLIEEKMNKIREEYGPESMVFNVGTGRDIYAWICMLAYAYGSPNVMFGLTGQACYGPRLAAAITVQGDFAVFDAAQWFEDRYDHPGYKVPETMIIWGYNIHATCPDNLFGHWIIDLMKKGTKIICIDPRLSWFGSRSKYHLRLRPGTDSALVMGFLHVVINQGLYDEAFVKKWSNAVHLIRKDTGKLVRESDLFSGGSEKNFAVWDTKDNKPVIWDTTLVGFKDTPDADPAVSGEWEIKTADGGIVACHTVWDAFCARANEYPLDKVENITGVPAKDIHDAAVLYAKSKPGAIHWGVAVDMTPALTPLVTGISALWAITGNLDVPGGNVFARFAFDVVPYALPGTKGAIRLKTEEQDKPRIGANRYMPLNKFYWRCQTDMTLDQIFTEDPYPIKGMWIQTAGIMQGLGMDPKKWRAALEKLDFIVAVDLFHTPTTQYADVVLPAGSFLEKDSFRSWWVPLQTINKVVEVEGCRPDVAINFELARRFDPEFKFDTIHELYDDILKPAGMTFKELQAKGWAYPPEGSASCPYLRHEKGLLRQDGRPGFRTQTGLFELYATLREEWDLEPMPHHEEPPFTPVSRPDLAKEYPLILSTGRRSPAFFHTEHRQIPWLREIDPDPVVEIHPTTAAKNNISHGEWMWIENWMGRARYKAKVTPVVPEWMIMAPHGWWFPEKKAAEPDLYGMWDANINQLIPMGHQGKDGQGAPIKHSMCRIYKCEGGRS</sequence>
<dbReference type="InterPro" id="IPR006656">
    <property type="entry name" value="Mopterin_OxRdtase"/>
</dbReference>
<organism evidence="9 10">
    <name type="scientific">Desulfotignum phosphitoxidans DSM 13687</name>
    <dbReference type="NCBI Taxonomy" id="1286635"/>
    <lineage>
        <taxon>Bacteria</taxon>
        <taxon>Pseudomonadati</taxon>
        <taxon>Thermodesulfobacteriota</taxon>
        <taxon>Desulfobacteria</taxon>
        <taxon>Desulfobacterales</taxon>
        <taxon>Desulfobacteraceae</taxon>
        <taxon>Desulfotignum</taxon>
    </lineage>
</organism>
<comment type="caution">
    <text evidence="9">The sequence shown here is derived from an EMBL/GenBank/DDBJ whole genome shotgun (WGS) entry which is preliminary data.</text>
</comment>
<dbReference type="CDD" id="cd02781">
    <property type="entry name" value="MopB_CT_Acetylene-hydratase"/>
    <property type="match status" value="1"/>
</dbReference>
<feature type="domain" description="4Fe-4S Mo/W bis-MGD-type" evidence="8">
    <location>
        <begin position="10"/>
        <end position="66"/>
    </location>
</feature>
<dbReference type="InterPro" id="IPR009010">
    <property type="entry name" value="Asp_de-COase-like_dom_sf"/>
</dbReference>
<dbReference type="PANTHER" id="PTHR43742:SF6">
    <property type="entry name" value="OXIDOREDUCTASE YYAE-RELATED"/>
    <property type="match status" value="1"/>
</dbReference>
<reference evidence="9 10" key="1">
    <citation type="journal article" date="2013" name="Genome Announc.">
        <title>Draft Genome Sequence of Desulfotignum phosphitoxidans DSM 13687 Strain FiPS-3.</title>
        <authorList>
            <person name="Poehlein A."/>
            <person name="Daniel R."/>
            <person name="Simeonova D.D."/>
        </authorList>
    </citation>
    <scope>NUCLEOTIDE SEQUENCE [LARGE SCALE GENOMIC DNA]</scope>
    <source>
        <strain evidence="9 10">DSM 13687</strain>
    </source>
</reference>
<gene>
    <name evidence="9" type="primary">ddhA</name>
    <name evidence="9" type="ORF">Dpo_1c04280</name>
</gene>
<evidence type="ECO:0000256" key="1">
    <source>
        <dbReference type="ARBA" id="ARBA00001942"/>
    </source>
</evidence>
<keyword evidence="10" id="KW-1185">Reference proteome</keyword>
<keyword evidence="5 9" id="KW-0560">Oxidoreductase</keyword>
<dbReference type="Gene3D" id="3.40.228.10">
    <property type="entry name" value="Dimethylsulfoxide Reductase, domain 2"/>
    <property type="match status" value="2"/>
</dbReference>
<keyword evidence="4" id="KW-0479">Metal-binding</keyword>
<evidence type="ECO:0000256" key="4">
    <source>
        <dbReference type="ARBA" id="ARBA00022723"/>
    </source>
</evidence>
<evidence type="ECO:0000313" key="10">
    <source>
        <dbReference type="Proteomes" id="UP000014216"/>
    </source>
</evidence>
<evidence type="ECO:0000256" key="5">
    <source>
        <dbReference type="ARBA" id="ARBA00023002"/>
    </source>
</evidence>
<dbReference type="PANTHER" id="PTHR43742">
    <property type="entry name" value="TRIMETHYLAMINE-N-OXIDE REDUCTASE"/>
    <property type="match status" value="1"/>
</dbReference>
<accession>S0G7M7</accession>
<dbReference type="InterPro" id="IPR006655">
    <property type="entry name" value="Mopterin_OxRdtase_prok_CS"/>
</dbReference>
<dbReference type="GO" id="GO:0043546">
    <property type="term" value="F:molybdopterin cofactor binding"/>
    <property type="evidence" value="ECO:0007669"/>
    <property type="project" value="InterPro"/>
</dbReference>
<dbReference type="RefSeq" id="WP_006963968.1">
    <property type="nucleotide sequence ID" value="NZ_APJX01000001.1"/>
</dbReference>
<dbReference type="GO" id="GO:0046872">
    <property type="term" value="F:metal ion binding"/>
    <property type="evidence" value="ECO:0007669"/>
    <property type="project" value="UniProtKB-KW"/>
</dbReference>
<evidence type="ECO:0000256" key="6">
    <source>
        <dbReference type="ARBA" id="ARBA00023004"/>
    </source>
</evidence>
<proteinExistence type="inferred from homology"/>
<evidence type="ECO:0000259" key="8">
    <source>
        <dbReference type="PROSITE" id="PS51669"/>
    </source>
</evidence>
<dbReference type="Pfam" id="PF01568">
    <property type="entry name" value="Molydop_binding"/>
    <property type="match status" value="1"/>
</dbReference>
<protein>
    <submittedName>
        <fullName evidence="9">Dimethylsulfide dehydrogenase subunit alpha</fullName>
        <ecNumber evidence="9">1.8.2.4</ecNumber>
    </submittedName>
</protein>
<comment type="similarity">
    <text evidence="2">Belongs to the prokaryotic molybdopterin-containing oxidoreductase family.</text>
</comment>
<dbReference type="PROSITE" id="PS51669">
    <property type="entry name" value="4FE4S_MOW_BIS_MGD"/>
    <property type="match status" value="1"/>
</dbReference>
<dbReference type="GO" id="GO:0018818">
    <property type="term" value="F:acetylene hydratase activity"/>
    <property type="evidence" value="ECO:0007669"/>
    <property type="project" value="InterPro"/>
</dbReference>
<evidence type="ECO:0000313" key="9">
    <source>
        <dbReference type="EMBL" id="EMS81287.1"/>
    </source>
</evidence>
<evidence type="ECO:0000256" key="7">
    <source>
        <dbReference type="ARBA" id="ARBA00023014"/>
    </source>
</evidence>
<dbReference type="InterPro" id="IPR006963">
    <property type="entry name" value="Mopterin_OxRdtase_4Fe-4S_dom"/>
</dbReference>
<dbReference type="Gene3D" id="2.20.25.90">
    <property type="entry name" value="ADC-like domains"/>
    <property type="match status" value="1"/>
</dbReference>
<evidence type="ECO:0000256" key="2">
    <source>
        <dbReference type="ARBA" id="ARBA00010312"/>
    </source>
</evidence>
<dbReference type="AlphaFoldDB" id="S0G7M7"/>
<dbReference type="Proteomes" id="UP000014216">
    <property type="component" value="Unassembled WGS sequence"/>
</dbReference>
<name>S0G7M7_9BACT</name>
<dbReference type="PATRIC" id="fig|1286635.3.peg.450"/>
<dbReference type="EC" id="1.8.2.4" evidence="9"/>
<dbReference type="Pfam" id="PF00384">
    <property type="entry name" value="Molybdopterin"/>
    <property type="match status" value="1"/>
</dbReference>
<dbReference type="Gene3D" id="3.40.50.740">
    <property type="match status" value="2"/>
</dbReference>
<dbReference type="SUPFAM" id="SSF53706">
    <property type="entry name" value="Formate dehydrogenase/DMSO reductase, domains 1-3"/>
    <property type="match status" value="1"/>
</dbReference>
<dbReference type="GO" id="GO:0016491">
    <property type="term" value="F:oxidoreductase activity"/>
    <property type="evidence" value="ECO:0007669"/>
    <property type="project" value="UniProtKB-KW"/>
</dbReference>
<dbReference type="OrthoDB" id="9810782at2"/>
<dbReference type="Pfam" id="PF04879">
    <property type="entry name" value="Molybdop_Fe4S4"/>
    <property type="match status" value="1"/>
</dbReference>
<dbReference type="Gene3D" id="2.40.40.20">
    <property type="match status" value="1"/>
</dbReference>
<dbReference type="InterPro" id="IPR006657">
    <property type="entry name" value="MoPterin_dinucl-bd_dom"/>
</dbReference>
<dbReference type="GO" id="GO:0051536">
    <property type="term" value="F:iron-sulfur cluster binding"/>
    <property type="evidence" value="ECO:0007669"/>
    <property type="project" value="UniProtKB-KW"/>
</dbReference>
<dbReference type="InterPro" id="IPR050612">
    <property type="entry name" value="Prok_Mopterin_Oxidored"/>
</dbReference>
<evidence type="ECO:0000256" key="3">
    <source>
        <dbReference type="ARBA" id="ARBA00022505"/>
    </source>
</evidence>